<dbReference type="EMBL" id="BSDI01000007">
    <property type="protein sequence ID" value="GLH96519.1"/>
    <property type="molecule type" value="Genomic_DNA"/>
</dbReference>
<dbReference type="Pfam" id="PF00082">
    <property type="entry name" value="Peptidase_S8"/>
    <property type="match status" value="1"/>
</dbReference>
<evidence type="ECO:0000256" key="1">
    <source>
        <dbReference type="ARBA" id="ARBA00011073"/>
    </source>
</evidence>
<name>A0ABQ5QQ68_9ACTN</name>
<dbReference type="Proteomes" id="UP001144280">
    <property type="component" value="Unassembled WGS sequence"/>
</dbReference>
<organism evidence="8 9">
    <name type="scientific">Phytohabitans aurantiacus</name>
    <dbReference type="NCBI Taxonomy" id="3016789"/>
    <lineage>
        <taxon>Bacteria</taxon>
        <taxon>Bacillati</taxon>
        <taxon>Actinomycetota</taxon>
        <taxon>Actinomycetes</taxon>
        <taxon>Micromonosporales</taxon>
        <taxon>Micromonosporaceae</taxon>
    </lineage>
</organism>
<sequence length="1046" mass="108607">MAVTLAQTIDGQAGVVPARAAAAAPAGQYTVTLLTGDRVTLGSVDGRRLSVRPGKGRTGMRFAVERTGEAVYVIPLDAQPLVRAGRVDRRLFDVTGLVEAGYHDEARDSLPLIVRGGGAKSTGARITRELPAVGGAAVVAKKDGAQQMWASVAAGGIPRVWLDGRRELTLDRSVPQIGAPAAWDAGYTGRGVTVAVLDSGVDTSHPDLAGKVADAANFTEEEPGDQTGHGTHVAATIAGVGRYRGVAPDATLVAGKICELRGCFESAILAGMRWAAVDKKADIVNLSFSAADLPDLDPVEEAVNTLSAAHGTLFVVAAGNEGGSRTVGSPGSADAALTVGAVDRDDALAPFSSQGPRIGDDAVKPDITAPGVEIVAARAAGTAMGTPVDDTHTAASGTSMAAPHVTGAAALLAQQHPDWTGDRLKATLMASAAPGAGLSAYQQGAGRVDAARAAVQTVTSDPVSVSYGRQAWPYDGGPAVRTVTYRNAGTAGVTLSLKVDADGPAGMFTASADTVHVPAGGEAAVTVSADVTVDAPPGLYSGALVATAGQTRVITPLGVHKERESYDLTISYLDHDGARTRNAFATVVGWDEMEWAWPVVRPDGTSTVRLPKGRYNLGAFIDSARGAALVTRPVVDLTRDLAFTLDARAAKPVVLAVPEPSATLGYVEAGYTFHRPYHSEGAGMTLVGYDFDSVRTAQVGTAPDKLIGLVAAQWARPDGAGDFADSPFLYATAEAFPGRLPTGFRKNYRASDLATVRQRFAAGAPGQPATRTLFPVFTPHIDVSGLPIPTSLPGSRVEYVNTNNGVRWFSDLAVDGRLSQGPTAYRAGREYRDEWLAGPIGPAFGQVVYPPQQWASRIGDELIVDLPLYGDRAGHAGLDFPTETARTSLYRDGVLIGESTESGAGTFPVPAEAAEYRLEVADTRGGDLTTRLEAAWTFRSGHADERVALPLATVRFTPVLDANNAAPAGRPFAIPVAVEGHQGTVRRLTVEVSYDDGGTWSKAPIRAGRAMVQHPAGAGFVSLRATAADAAGNTVTQTLIHAYRLA</sequence>
<comment type="caution">
    <text evidence="8">The sequence shown here is derived from an EMBL/GenBank/DDBJ whole genome shotgun (WGS) entry which is preliminary data.</text>
</comment>
<dbReference type="PANTHER" id="PTHR43806:SF11">
    <property type="entry name" value="CEREVISIN-RELATED"/>
    <property type="match status" value="1"/>
</dbReference>
<dbReference type="InterPro" id="IPR023828">
    <property type="entry name" value="Peptidase_S8_Ser-AS"/>
</dbReference>
<keyword evidence="9" id="KW-1185">Reference proteome</keyword>
<protein>
    <submittedName>
        <fullName evidence="8">Serine protease</fullName>
    </submittedName>
</protein>
<reference evidence="8" key="1">
    <citation type="submission" date="2022-12" db="EMBL/GenBank/DDBJ databases">
        <title>New Phytohabitans aurantiacus sp. RD004123 nov., an actinomycete isolated from soil.</title>
        <authorList>
            <person name="Triningsih D.W."/>
            <person name="Harunari E."/>
            <person name="Igarashi Y."/>
        </authorList>
    </citation>
    <scope>NUCLEOTIDE SEQUENCE</scope>
    <source>
        <strain evidence="8">RD004123</strain>
    </source>
</reference>
<dbReference type="PANTHER" id="PTHR43806">
    <property type="entry name" value="PEPTIDASE S8"/>
    <property type="match status" value="1"/>
</dbReference>
<feature type="domain" description="Peptidase S8/S53" evidence="7">
    <location>
        <begin position="189"/>
        <end position="446"/>
    </location>
</feature>
<evidence type="ECO:0000313" key="9">
    <source>
        <dbReference type="Proteomes" id="UP001144280"/>
    </source>
</evidence>
<dbReference type="InterPro" id="IPR036852">
    <property type="entry name" value="Peptidase_S8/S53_dom_sf"/>
</dbReference>
<dbReference type="InterPro" id="IPR050131">
    <property type="entry name" value="Peptidase_S8_subtilisin-like"/>
</dbReference>
<evidence type="ECO:0000313" key="8">
    <source>
        <dbReference type="EMBL" id="GLH96519.1"/>
    </source>
</evidence>
<keyword evidence="4 5" id="KW-0720">Serine protease</keyword>
<dbReference type="InterPro" id="IPR023827">
    <property type="entry name" value="Peptidase_S8_Asp-AS"/>
</dbReference>
<evidence type="ECO:0000256" key="6">
    <source>
        <dbReference type="RuleBase" id="RU003355"/>
    </source>
</evidence>
<dbReference type="PROSITE" id="PS00136">
    <property type="entry name" value="SUBTILASE_ASP"/>
    <property type="match status" value="1"/>
</dbReference>
<dbReference type="Gene3D" id="3.40.50.200">
    <property type="entry name" value="Peptidase S8/S53 domain"/>
    <property type="match status" value="1"/>
</dbReference>
<dbReference type="InterPro" id="IPR015500">
    <property type="entry name" value="Peptidase_S8_subtilisin-rel"/>
</dbReference>
<evidence type="ECO:0000256" key="3">
    <source>
        <dbReference type="ARBA" id="ARBA00022801"/>
    </source>
</evidence>
<dbReference type="SUPFAM" id="SSF52743">
    <property type="entry name" value="Subtilisin-like"/>
    <property type="match status" value="1"/>
</dbReference>
<evidence type="ECO:0000259" key="7">
    <source>
        <dbReference type="Pfam" id="PF00082"/>
    </source>
</evidence>
<evidence type="ECO:0000256" key="2">
    <source>
        <dbReference type="ARBA" id="ARBA00022670"/>
    </source>
</evidence>
<dbReference type="InterPro" id="IPR000209">
    <property type="entry name" value="Peptidase_S8/S53_dom"/>
</dbReference>
<feature type="active site" description="Charge relay system" evidence="5">
    <location>
        <position position="399"/>
    </location>
</feature>
<dbReference type="PRINTS" id="PR00723">
    <property type="entry name" value="SUBTILISIN"/>
</dbReference>
<dbReference type="PROSITE" id="PS00138">
    <property type="entry name" value="SUBTILASE_SER"/>
    <property type="match status" value="1"/>
</dbReference>
<keyword evidence="3 5" id="KW-0378">Hydrolase</keyword>
<evidence type="ECO:0000256" key="4">
    <source>
        <dbReference type="ARBA" id="ARBA00022825"/>
    </source>
</evidence>
<dbReference type="PROSITE" id="PS51892">
    <property type="entry name" value="SUBTILASE"/>
    <property type="match status" value="1"/>
</dbReference>
<gene>
    <name evidence="8" type="ORF">Pa4123_17930</name>
</gene>
<feature type="active site" description="Charge relay system" evidence="5">
    <location>
        <position position="229"/>
    </location>
</feature>
<comment type="similarity">
    <text evidence="1 5 6">Belongs to the peptidase S8 family.</text>
</comment>
<feature type="active site" description="Charge relay system" evidence="5">
    <location>
        <position position="198"/>
    </location>
</feature>
<dbReference type="GO" id="GO:0006508">
    <property type="term" value="P:proteolysis"/>
    <property type="evidence" value="ECO:0007669"/>
    <property type="project" value="UniProtKB-KW"/>
</dbReference>
<keyword evidence="2 5" id="KW-0645">Protease</keyword>
<dbReference type="GO" id="GO:0008233">
    <property type="term" value="F:peptidase activity"/>
    <property type="evidence" value="ECO:0007669"/>
    <property type="project" value="UniProtKB-KW"/>
</dbReference>
<proteinExistence type="inferred from homology"/>
<evidence type="ECO:0000256" key="5">
    <source>
        <dbReference type="PROSITE-ProRule" id="PRU01240"/>
    </source>
</evidence>
<accession>A0ABQ5QQ68</accession>